<dbReference type="SMART" id="SM00194">
    <property type="entry name" value="PTPc"/>
    <property type="match status" value="1"/>
</dbReference>
<dbReference type="EC" id="3.1.3.48" evidence="2"/>
<proteinExistence type="inferred from homology"/>
<dbReference type="PROSITE" id="PS50056">
    <property type="entry name" value="TYR_PHOSPHATASE_2"/>
    <property type="match status" value="1"/>
</dbReference>
<feature type="non-terminal residue" evidence="7">
    <location>
        <position position="1"/>
    </location>
</feature>
<evidence type="ECO:0000259" key="6">
    <source>
        <dbReference type="PROSITE" id="PS50056"/>
    </source>
</evidence>
<dbReference type="Gene3D" id="3.90.190.10">
    <property type="entry name" value="Protein tyrosine phosphatase superfamily"/>
    <property type="match status" value="1"/>
</dbReference>
<dbReference type="STRING" id="283909.R7TB60"/>
<evidence type="ECO:0000256" key="4">
    <source>
        <dbReference type="ARBA" id="ARBA00022912"/>
    </source>
</evidence>
<dbReference type="CDD" id="cd00047">
    <property type="entry name" value="PTPc"/>
    <property type="match status" value="1"/>
</dbReference>
<reference evidence="7 9" key="2">
    <citation type="journal article" date="2013" name="Nature">
        <title>Insights into bilaterian evolution from three spiralian genomes.</title>
        <authorList>
            <person name="Simakov O."/>
            <person name="Marletaz F."/>
            <person name="Cho S.J."/>
            <person name="Edsinger-Gonzales E."/>
            <person name="Havlak P."/>
            <person name="Hellsten U."/>
            <person name="Kuo D.H."/>
            <person name="Larsson T."/>
            <person name="Lv J."/>
            <person name="Arendt D."/>
            <person name="Savage R."/>
            <person name="Osoegawa K."/>
            <person name="de Jong P."/>
            <person name="Grimwood J."/>
            <person name="Chapman J.A."/>
            <person name="Shapiro H."/>
            <person name="Aerts A."/>
            <person name="Otillar R.P."/>
            <person name="Terry A.Y."/>
            <person name="Boore J.L."/>
            <person name="Grigoriev I.V."/>
            <person name="Lindberg D.R."/>
            <person name="Seaver E.C."/>
            <person name="Weisblat D.A."/>
            <person name="Putnam N.H."/>
            <person name="Rokhsar D.S."/>
        </authorList>
    </citation>
    <scope>NUCLEOTIDE SEQUENCE</scope>
    <source>
        <strain evidence="7 9">I ESC-2004</strain>
    </source>
</reference>
<protein>
    <recommendedName>
        <fullName evidence="2">protein-tyrosine-phosphatase</fullName>
        <ecNumber evidence="2">3.1.3.48</ecNumber>
    </recommendedName>
</protein>
<gene>
    <name evidence="7" type="ORF">CAPTEDRAFT_143501</name>
</gene>
<dbReference type="SUPFAM" id="SSF52799">
    <property type="entry name" value="(Phosphotyrosine protein) phosphatases II"/>
    <property type="match status" value="1"/>
</dbReference>
<organism evidence="7">
    <name type="scientific">Capitella teleta</name>
    <name type="common">Polychaete worm</name>
    <dbReference type="NCBI Taxonomy" id="283909"/>
    <lineage>
        <taxon>Eukaryota</taxon>
        <taxon>Metazoa</taxon>
        <taxon>Spiralia</taxon>
        <taxon>Lophotrochozoa</taxon>
        <taxon>Annelida</taxon>
        <taxon>Polychaeta</taxon>
        <taxon>Sedentaria</taxon>
        <taxon>Scolecida</taxon>
        <taxon>Capitellidae</taxon>
        <taxon>Capitella</taxon>
    </lineage>
</organism>
<reference evidence="8" key="3">
    <citation type="submission" date="2015-06" db="UniProtKB">
        <authorList>
            <consortium name="EnsemblMetazoa"/>
        </authorList>
    </citation>
    <scope>IDENTIFICATION</scope>
</reference>
<dbReference type="AlphaFoldDB" id="R7TB60"/>
<evidence type="ECO:0000313" key="9">
    <source>
        <dbReference type="Proteomes" id="UP000014760"/>
    </source>
</evidence>
<dbReference type="SMART" id="SM00404">
    <property type="entry name" value="PTPc_motif"/>
    <property type="match status" value="1"/>
</dbReference>
<sequence>KSKQRFGNIIPYDHNRVKLEHIEGQPLSDYINASHVQVRYMHSQYQFCNCPKENTVSDFWRMIWEQKVERIAMLTNLVDGCFKKCFQYWPKKVNGEPMLSDQFTVKLFKEDVWPDFTRRQMEVSKVGMEQVGARPVTQYYYTTWPDHGVPSYATVLWRLFNKLMQDADKSRPILIHCRTGTLVAMDHLLDQANRENGIDVYAFVTALRQSRMHMVQSVEQYKFIPLAVLEAYTVGSTSSSAAEFMSHYSALNRQSSISTKTLFSEQTKVCPLLLLIYLEAGECAL</sequence>
<dbReference type="Pfam" id="PF00102">
    <property type="entry name" value="Y_phosphatase"/>
    <property type="match status" value="1"/>
</dbReference>
<dbReference type="InterPro" id="IPR003595">
    <property type="entry name" value="Tyr_Pase_cat"/>
</dbReference>
<evidence type="ECO:0000259" key="5">
    <source>
        <dbReference type="PROSITE" id="PS50055"/>
    </source>
</evidence>
<dbReference type="HOGENOM" id="CLU_001645_9_8_1"/>
<feature type="domain" description="Tyrosine specific protein phosphatases" evidence="6">
    <location>
        <begin position="158"/>
        <end position="222"/>
    </location>
</feature>
<evidence type="ECO:0000256" key="3">
    <source>
        <dbReference type="ARBA" id="ARBA00022801"/>
    </source>
</evidence>
<keyword evidence="4" id="KW-0904">Protein phosphatase</keyword>
<dbReference type="PRINTS" id="PR00700">
    <property type="entry name" value="PRTYPHPHTASE"/>
</dbReference>
<keyword evidence="9" id="KW-1185">Reference proteome</keyword>
<reference evidence="9" key="1">
    <citation type="submission" date="2012-12" db="EMBL/GenBank/DDBJ databases">
        <authorList>
            <person name="Hellsten U."/>
            <person name="Grimwood J."/>
            <person name="Chapman J.A."/>
            <person name="Shapiro H."/>
            <person name="Aerts A."/>
            <person name="Otillar R.P."/>
            <person name="Terry A.Y."/>
            <person name="Boore J.L."/>
            <person name="Simakov O."/>
            <person name="Marletaz F."/>
            <person name="Cho S.-J."/>
            <person name="Edsinger-Gonzales E."/>
            <person name="Havlak P."/>
            <person name="Kuo D.-H."/>
            <person name="Larsson T."/>
            <person name="Lv J."/>
            <person name="Arendt D."/>
            <person name="Savage R."/>
            <person name="Osoegawa K."/>
            <person name="de Jong P."/>
            <person name="Lindberg D.R."/>
            <person name="Seaver E.C."/>
            <person name="Weisblat D.A."/>
            <person name="Putnam N.H."/>
            <person name="Grigoriev I.V."/>
            <person name="Rokhsar D.S."/>
        </authorList>
    </citation>
    <scope>NUCLEOTIDE SEQUENCE</scope>
    <source>
        <strain evidence="9">I ESC-2004</strain>
    </source>
</reference>
<dbReference type="InterPro" id="IPR000387">
    <property type="entry name" value="Tyr_Pase_dom"/>
</dbReference>
<dbReference type="InterPro" id="IPR050348">
    <property type="entry name" value="Protein-Tyr_Phosphatase"/>
</dbReference>
<dbReference type="PROSITE" id="PS50055">
    <property type="entry name" value="TYR_PHOSPHATASE_PTP"/>
    <property type="match status" value="1"/>
</dbReference>
<feature type="domain" description="Tyrosine-protein phosphatase" evidence="5">
    <location>
        <begin position="1"/>
        <end position="231"/>
    </location>
</feature>
<dbReference type="EnsemblMetazoa" id="CapteT143501">
    <property type="protein sequence ID" value="CapteP143501"/>
    <property type="gene ID" value="CapteG143501"/>
</dbReference>
<dbReference type="PANTHER" id="PTHR19134">
    <property type="entry name" value="RECEPTOR-TYPE TYROSINE-PROTEIN PHOSPHATASE"/>
    <property type="match status" value="1"/>
</dbReference>
<evidence type="ECO:0000256" key="2">
    <source>
        <dbReference type="ARBA" id="ARBA00013064"/>
    </source>
</evidence>
<dbReference type="EMBL" id="KB311913">
    <property type="protein sequence ID" value="ELT88239.1"/>
    <property type="molecule type" value="Genomic_DNA"/>
</dbReference>
<dbReference type="InterPro" id="IPR029021">
    <property type="entry name" value="Prot-tyrosine_phosphatase-like"/>
</dbReference>
<name>R7TB60_CAPTE</name>
<evidence type="ECO:0000256" key="1">
    <source>
        <dbReference type="ARBA" id="ARBA00009580"/>
    </source>
</evidence>
<dbReference type="OMA" id="RTEFAGM"/>
<dbReference type="GO" id="GO:0004725">
    <property type="term" value="F:protein tyrosine phosphatase activity"/>
    <property type="evidence" value="ECO:0007669"/>
    <property type="project" value="UniProtKB-EC"/>
</dbReference>
<accession>R7TB60</accession>
<dbReference type="EMBL" id="AMQN01015448">
    <property type="status" value="NOT_ANNOTATED_CDS"/>
    <property type="molecule type" value="Genomic_DNA"/>
</dbReference>
<comment type="similarity">
    <text evidence="1">Belongs to the protein-tyrosine phosphatase family.</text>
</comment>
<dbReference type="Proteomes" id="UP000014760">
    <property type="component" value="Unassembled WGS sequence"/>
</dbReference>
<dbReference type="PANTHER" id="PTHR19134:SF562">
    <property type="entry name" value="PROTEIN-TYROSINE-PHOSPHATASE"/>
    <property type="match status" value="1"/>
</dbReference>
<evidence type="ECO:0000313" key="8">
    <source>
        <dbReference type="EnsemblMetazoa" id="CapteP143501"/>
    </source>
</evidence>
<dbReference type="OrthoDB" id="10253954at2759"/>
<dbReference type="GO" id="GO:0008045">
    <property type="term" value="P:motor neuron axon guidance"/>
    <property type="evidence" value="ECO:0007669"/>
    <property type="project" value="TreeGrafter"/>
</dbReference>
<keyword evidence="3" id="KW-0378">Hydrolase</keyword>
<evidence type="ECO:0000313" key="7">
    <source>
        <dbReference type="EMBL" id="ELT88239.1"/>
    </source>
</evidence>
<dbReference type="InterPro" id="IPR000242">
    <property type="entry name" value="PTP_cat"/>
</dbReference>